<dbReference type="VEuPathDB" id="GiardiaDB:GMRT_21151"/>
<reference evidence="3 4" key="1">
    <citation type="submission" date="2019-05" db="EMBL/GenBank/DDBJ databases">
        <title>The compact genome of Giardia muris reveals important steps in the evolution of intestinal protozoan parasites.</title>
        <authorList>
            <person name="Xu F."/>
            <person name="Jimenez-Gonzalez A."/>
            <person name="Einarsson E."/>
            <person name="Astvaldsson A."/>
            <person name="Peirasmaki D."/>
            <person name="Eckmann L."/>
            <person name="Andersson J.O."/>
            <person name="Svard S.G."/>
            <person name="Jerlstrom-Hultqvist J."/>
        </authorList>
    </citation>
    <scope>NUCLEOTIDE SEQUENCE [LARGE SCALE GENOMIC DNA]</scope>
    <source>
        <strain evidence="3 4">Roberts-Thomson</strain>
    </source>
</reference>
<dbReference type="EMBL" id="VDLU01000001">
    <property type="protein sequence ID" value="TNJ30323.1"/>
    <property type="molecule type" value="Genomic_DNA"/>
</dbReference>
<dbReference type="VEuPathDB" id="GiardiaDB:GMRT_21143"/>
<dbReference type="Proteomes" id="UP000315496">
    <property type="component" value="Chromosome 1"/>
</dbReference>
<keyword evidence="4" id="KW-1185">Reference proteome</keyword>
<accession>A0A4Z1T889</accession>
<evidence type="ECO:0000313" key="3">
    <source>
        <dbReference type="EMBL" id="TNJ30323.1"/>
    </source>
</evidence>
<name>A0A4Z1T889_GIAMU</name>
<sequence length="247" mass="26841">MQSNKKRPVDTILRGRPGLRLAGSLVAGSCSLLCVLRSQKRPSAPRWLGPRPCRPSGLSVTTKTRREKQGRPRGRLWRTSSCNPGPKGLLDCPYLRGIVHRPSRGDEPRPGRLQVVRNRSRQLCSARSHRQESFRVVVAPPASSRRGTGSDVRPTGALRKGGASFLDRSRARSMLVVRACSPGHPGPFWLFLDTSGERDNHTAPRPEPTSCSGRGRSNGLLPPTDNGRVPTIPSLGHPGASLPLSLL</sequence>
<protein>
    <submittedName>
        <fullName evidence="3">Uncharacterized protein</fullName>
    </submittedName>
</protein>
<organism evidence="3 4">
    <name type="scientific">Giardia muris</name>
    <dbReference type="NCBI Taxonomy" id="5742"/>
    <lineage>
        <taxon>Eukaryota</taxon>
        <taxon>Metamonada</taxon>
        <taxon>Diplomonadida</taxon>
        <taxon>Hexamitidae</taxon>
        <taxon>Giardiinae</taxon>
        <taxon>Giardia</taxon>
    </lineage>
</organism>
<comment type="caution">
    <text evidence="3">The sequence shown here is derived from an EMBL/GenBank/DDBJ whole genome shotgun (WGS) entry which is preliminary data.</text>
</comment>
<proteinExistence type="predicted"/>
<evidence type="ECO:0000313" key="2">
    <source>
        <dbReference type="EMBL" id="TNJ30318.1"/>
    </source>
</evidence>
<feature type="region of interest" description="Disordered" evidence="1">
    <location>
        <begin position="130"/>
        <end position="164"/>
    </location>
</feature>
<feature type="region of interest" description="Disordered" evidence="1">
    <location>
        <begin position="45"/>
        <end position="80"/>
    </location>
</feature>
<dbReference type="EMBL" id="VDLU01000001">
    <property type="protein sequence ID" value="TNJ30318.1"/>
    <property type="molecule type" value="Genomic_DNA"/>
</dbReference>
<evidence type="ECO:0000313" key="4">
    <source>
        <dbReference type="Proteomes" id="UP000315496"/>
    </source>
</evidence>
<gene>
    <name evidence="2" type="ORF">GMRT_21143</name>
    <name evidence="3" type="ORF">GMRT_21151</name>
</gene>
<feature type="compositionally biased region" description="Basic residues" evidence="1">
    <location>
        <begin position="63"/>
        <end position="76"/>
    </location>
</feature>
<dbReference type="AlphaFoldDB" id="A0A4Z1T889"/>
<evidence type="ECO:0000256" key="1">
    <source>
        <dbReference type="SAM" id="MobiDB-lite"/>
    </source>
</evidence>
<feature type="region of interest" description="Disordered" evidence="1">
    <location>
        <begin position="199"/>
        <end position="247"/>
    </location>
</feature>